<dbReference type="VEuPathDB" id="VectorBase:LOC119179468"/>
<reference evidence="1" key="2">
    <citation type="submission" date="2021-09" db="EMBL/GenBank/DDBJ databases">
        <authorList>
            <person name="Jia N."/>
            <person name="Wang J."/>
            <person name="Shi W."/>
            <person name="Du L."/>
            <person name="Sun Y."/>
            <person name="Zhan W."/>
            <person name="Jiang J."/>
            <person name="Wang Q."/>
            <person name="Zhang B."/>
            <person name="Ji P."/>
            <person name="Sakyi L.B."/>
            <person name="Cui X."/>
            <person name="Yuan T."/>
            <person name="Jiang B."/>
            <person name="Yang W."/>
            <person name="Lam T.T.-Y."/>
            <person name="Chang Q."/>
            <person name="Ding S."/>
            <person name="Wang X."/>
            <person name="Zhu J."/>
            <person name="Ruan X."/>
            <person name="Zhao L."/>
            <person name="Wei J."/>
            <person name="Que T."/>
            <person name="Du C."/>
            <person name="Cheng J."/>
            <person name="Dai P."/>
            <person name="Han X."/>
            <person name="Huang E."/>
            <person name="Gao Y."/>
            <person name="Liu J."/>
            <person name="Shao H."/>
            <person name="Ye R."/>
            <person name="Li L."/>
            <person name="Wei W."/>
            <person name="Wang X."/>
            <person name="Wang C."/>
            <person name="Huo Q."/>
            <person name="Li W."/>
            <person name="Guo W."/>
            <person name="Chen H."/>
            <person name="Chen S."/>
            <person name="Zhou L."/>
            <person name="Zhou L."/>
            <person name="Ni X."/>
            <person name="Tian J."/>
            <person name="Zhou Y."/>
            <person name="Sheng Y."/>
            <person name="Liu T."/>
            <person name="Pan Y."/>
            <person name="Xia L."/>
            <person name="Li J."/>
            <person name="Zhao F."/>
            <person name="Cao W."/>
        </authorList>
    </citation>
    <scope>NUCLEOTIDE SEQUENCE</scope>
    <source>
        <strain evidence="1">Rmic-2018</strain>
        <tissue evidence="1">Larvae</tissue>
    </source>
</reference>
<dbReference type="OrthoDB" id="6500038at2759"/>
<evidence type="ECO:0008006" key="3">
    <source>
        <dbReference type="Google" id="ProtNLM"/>
    </source>
</evidence>
<dbReference type="InterPro" id="IPR032675">
    <property type="entry name" value="LRR_dom_sf"/>
</dbReference>
<reference evidence="1" key="1">
    <citation type="journal article" date="2020" name="Cell">
        <title>Large-Scale Comparative Analyses of Tick Genomes Elucidate Their Genetic Diversity and Vector Capacities.</title>
        <authorList>
            <consortium name="Tick Genome and Microbiome Consortium (TIGMIC)"/>
            <person name="Jia N."/>
            <person name="Wang J."/>
            <person name="Shi W."/>
            <person name="Du L."/>
            <person name="Sun Y."/>
            <person name="Zhan W."/>
            <person name="Jiang J.F."/>
            <person name="Wang Q."/>
            <person name="Zhang B."/>
            <person name="Ji P."/>
            <person name="Bell-Sakyi L."/>
            <person name="Cui X.M."/>
            <person name="Yuan T.T."/>
            <person name="Jiang B.G."/>
            <person name="Yang W.F."/>
            <person name="Lam T.T."/>
            <person name="Chang Q.C."/>
            <person name="Ding S.J."/>
            <person name="Wang X.J."/>
            <person name="Zhu J.G."/>
            <person name="Ruan X.D."/>
            <person name="Zhao L."/>
            <person name="Wei J.T."/>
            <person name="Ye R.Z."/>
            <person name="Que T.C."/>
            <person name="Du C.H."/>
            <person name="Zhou Y.H."/>
            <person name="Cheng J.X."/>
            <person name="Dai P.F."/>
            <person name="Guo W.B."/>
            <person name="Han X.H."/>
            <person name="Huang E.J."/>
            <person name="Li L.F."/>
            <person name="Wei W."/>
            <person name="Gao Y.C."/>
            <person name="Liu J.Z."/>
            <person name="Shao H.Z."/>
            <person name="Wang X."/>
            <person name="Wang C.C."/>
            <person name="Yang T.C."/>
            <person name="Huo Q.B."/>
            <person name="Li W."/>
            <person name="Chen H.Y."/>
            <person name="Chen S.E."/>
            <person name="Zhou L.G."/>
            <person name="Ni X.B."/>
            <person name="Tian J.H."/>
            <person name="Sheng Y."/>
            <person name="Liu T."/>
            <person name="Pan Y.S."/>
            <person name="Xia L.Y."/>
            <person name="Li J."/>
            <person name="Zhao F."/>
            <person name="Cao W.C."/>
        </authorList>
    </citation>
    <scope>NUCLEOTIDE SEQUENCE</scope>
    <source>
        <strain evidence="1">Rmic-2018</strain>
    </source>
</reference>
<dbReference type="AlphaFoldDB" id="A0A9J6EU96"/>
<protein>
    <recommendedName>
        <fullName evidence="3">Nlr family card domain protein</fullName>
    </recommendedName>
</protein>
<organism evidence="1 2">
    <name type="scientific">Rhipicephalus microplus</name>
    <name type="common">Cattle tick</name>
    <name type="synonym">Boophilus microplus</name>
    <dbReference type="NCBI Taxonomy" id="6941"/>
    <lineage>
        <taxon>Eukaryota</taxon>
        <taxon>Metazoa</taxon>
        <taxon>Ecdysozoa</taxon>
        <taxon>Arthropoda</taxon>
        <taxon>Chelicerata</taxon>
        <taxon>Arachnida</taxon>
        <taxon>Acari</taxon>
        <taxon>Parasitiformes</taxon>
        <taxon>Ixodida</taxon>
        <taxon>Ixodoidea</taxon>
        <taxon>Ixodidae</taxon>
        <taxon>Rhipicephalinae</taxon>
        <taxon>Rhipicephalus</taxon>
        <taxon>Boophilus</taxon>
    </lineage>
</organism>
<dbReference type="SUPFAM" id="SSF52047">
    <property type="entry name" value="RNI-like"/>
    <property type="match status" value="1"/>
</dbReference>
<dbReference type="Proteomes" id="UP000821866">
    <property type="component" value="Chromosome 10"/>
</dbReference>
<keyword evidence="2" id="KW-1185">Reference proteome</keyword>
<evidence type="ECO:0000313" key="1">
    <source>
        <dbReference type="EMBL" id="KAH8037866.1"/>
    </source>
</evidence>
<accession>A0A9J6EU96</accession>
<comment type="caution">
    <text evidence="1">The sequence shown here is derived from an EMBL/GenBank/DDBJ whole genome shotgun (WGS) entry which is preliminary data.</text>
</comment>
<gene>
    <name evidence="1" type="ORF">HPB51_018354</name>
</gene>
<name>A0A9J6EU96_RHIMP</name>
<proteinExistence type="predicted"/>
<sequence length="721" mass="79982">MKPSLQHPGLASCNISGLNIHPFLLPCTKTWENPVCKLQEHLELCNDVLQSLKLQLREDDGDVGELWLVRTSQTWLKHSWPPLTKSDARTRAALSLLNRLLVQHRCVVSLELDGIVAIHDIFLRALASSTSVKKLIIYDFYKYSLHEPDLSDNCLSIITSLPSIEKVSLRNSSGHAQYCALTSAFQIDRIGAKLKELDVADLRLSQADATNLVSMLNCNDTITDLAVGTSVFTLASMTSPVSFIGFLANARSRLQKLCLKSVDFCSTAQLERLVDAVAAVTTLEEFSVDMAIYGSEGTAIFADVVARNAALRSLSITLPMWWGVSTFNDHISCKPHHRDNRARRWASAFTSNSTLTNLTIDMLGCIEEECHCFFHALAASTGLQHVTVLRLLDRRCVNAVCRTIRQSSLAGRVFIKDHELGSSNILELPDCAEVGSVTLNSSSLTDASSICRALPILASCAHISTLCISLSVDCFNSSLYAALSSYTRAANKLRDLELHIVCEWYVQSYSLVGENLLDSVLSSGIPFRRFTYDGPLIGKDHCELLSRAIHCSRTLEELSFSVCSKAATNGRFLHYLAPMAMENYQLLRVYVDAYHKGDNDMKVVTEVTRRNSSLVTRAACFVMGNRTNYCARAIEFVSKHAKLVELVQKKASVDETQAKDMIRQALASINSLDGYMKAAGVVKDGVECIVQQNSQVQIDQLNEYCWRQLRQYIKVADIVQI</sequence>
<dbReference type="OMA" id="VESACRM"/>
<evidence type="ECO:0000313" key="2">
    <source>
        <dbReference type="Proteomes" id="UP000821866"/>
    </source>
</evidence>
<dbReference type="Gene3D" id="3.80.10.10">
    <property type="entry name" value="Ribonuclease Inhibitor"/>
    <property type="match status" value="1"/>
</dbReference>
<dbReference type="EMBL" id="JABSTU010000002">
    <property type="protein sequence ID" value="KAH8037866.1"/>
    <property type="molecule type" value="Genomic_DNA"/>
</dbReference>